<evidence type="ECO:0000256" key="2">
    <source>
        <dbReference type="ARBA" id="ARBA00022833"/>
    </source>
</evidence>
<name>A0ABY6CM91_9BACT</name>
<keyword evidence="2" id="KW-0862">Zinc</keyword>
<dbReference type="InterPro" id="IPR049071">
    <property type="entry name" value="MPI_cupin_dom"/>
</dbReference>
<evidence type="ECO:0000259" key="6">
    <source>
        <dbReference type="Pfam" id="PF21621"/>
    </source>
</evidence>
<dbReference type="Pfam" id="PF20511">
    <property type="entry name" value="PMI_typeI_cat"/>
    <property type="match status" value="1"/>
</dbReference>
<evidence type="ECO:0000256" key="1">
    <source>
        <dbReference type="ARBA" id="ARBA00022723"/>
    </source>
</evidence>
<dbReference type="Pfam" id="PF21621">
    <property type="entry name" value="MPI_cupin_dom"/>
    <property type="match status" value="1"/>
</dbReference>
<feature type="domain" description="Phosphomannose isomerase type I catalytic" evidence="5">
    <location>
        <begin position="11"/>
        <end position="116"/>
    </location>
</feature>
<feature type="domain" description="Mannose-6-phosphate isomerase cupin" evidence="6">
    <location>
        <begin position="248"/>
        <end position="315"/>
    </location>
</feature>
<protein>
    <recommendedName>
        <fullName evidence="3">Phosphohexomutase</fullName>
    </recommendedName>
    <alternativeName>
        <fullName evidence="4">Phosphomannose isomerase</fullName>
    </alternativeName>
</protein>
<organism evidence="7 8">
    <name type="scientific">Reichenbachiella agarivorans</name>
    <dbReference type="NCBI Taxonomy" id="2979464"/>
    <lineage>
        <taxon>Bacteria</taxon>
        <taxon>Pseudomonadati</taxon>
        <taxon>Bacteroidota</taxon>
        <taxon>Cytophagia</taxon>
        <taxon>Cytophagales</taxon>
        <taxon>Reichenbachiellaceae</taxon>
        <taxon>Reichenbachiella</taxon>
    </lineage>
</organism>
<dbReference type="InterPro" id="IPR051804">
    <property type="entry name" value="Carb_Metab_Reg_Kinase/Isom"/>
</dbReference>
<dbReference type="InterPro" id="IPR046457">
    <property type="entry name" value="PMI_typeI_cat"/>
</dbReference>
<evidence type="ECO:0000256" key="4">
    <source>
        <dbReference type="ARBA" id="ARBA00030762"/>
    </source>
</evidence>
<dbReference type="EMBL" id="CP106679">
    <property type="protein sequence ID" value="UXP30608.1"/>
    <property type="molecule type" value="Genomic_DNA"/>
</dbReference>
<dbReference type="SUPFAM" id="SSF51182">
    <property type="entry name" value="RmlC-like cupins"/>
    <property type="match status" value="1"/>
</dbReference>
<evidence type="ECO:0000313" key="8">
    <source>
        <dbReference type="Proteomes" id="UP001065174"/>
    </source>
</evidence>
<dbReference type="Gene3D" id="2.60.120.10">
    <property type="entry name" value="Jelly Rolls"/>
    <property type="match status" value="2"/>
</dbReference>
<dbReference type="RefSeq" id="WP_262308055.1">
    <property type="nucleotide sequence ID" value="NZ_CP106679.1"/>
</dbReference>
<keyword evidence="8" id="KW-1185">Reference proteome</keyword>
<dbReference type="InterPro" id="IPR014710">
    <property type="entry name" value="RmlC-like_jellyroll"/>
</dbReference>
<dbReference type="Proteomes" id="UP001065174">
    <property type="component" value="Chromosome"/>
</dbReference>
<gene>
    <name evidence="7" type="ORF">N6H18_09600</name>
</gene>
<keyword evidence="7" id="KW-0413">Isomerase</keyword>
<reference evidence="7" key="1">
    <citation type="submission" date="2022-09" db="EMBL/GenBank/DDBJ databases">
        <title>Comparative genomics and taxonomic characterization of three novel marine species of genus Reichenbachiella exhibiting antioxidant and polysaccharide degradation activities.</title>
        <authorList>
            <person name="Muhammad N."/>
            <person name="Lee Y.-J."/>
            <person name="Ko J."/>
            <person name="Kim S.-G."/>
        </authorList>
    </citation>
    <scope>NUCLEOTIDE SEQUENCE</scope>
    <source>
        <strain evidence="7">BKB1-1</strain>
    </source>
</reference>
<proteinExistence type="predicted"/>
<sequence length="323" mass="36259">MKLNYPIKFEPILKYRMWGGDKLVDVLNKQSSEKNLGESWEISDVPGDASVVANGDLKGTDLKALINTYGADLVGKKNSERFGADFPILIKYIDAKVPLSIQLHPNDELAKKRHNSFGKTEMWYVMDAEPDADLIVGFNKEVTKDEYIQHVDNNTLEDILNVEKVKKGDSFFINTGKIHAIGAGCLIAEIQQTSDVTYRVFDWNRLDKDGQPRELHTELALDAIDFEKKDDFWLKYDKKENASNEIASCPYFTTNYLPVKGETAVDYSTTDSFVIYMCVDGEGTVTANDHSVSIKKGETILLPAAIDQVQLKSNGMELLEVTV</sequence>
<dbReference type="InterPro" id="IPR011051">
    <property type="entry name" value="RmlC_Cupin_sf"/>
</dbReference>
<dbReference type="GO" id="GO:0016853">
    <property type="term" value="F:isomerase activity"/>
    <property type="evidence" value="ECO:0007669"/>
    <property type="project" value="UniProtKB-KW"/>
</dbReference>
<dbReference type="PANTHER" id="PTHR42742:SF3">
    <property type="entry name" value="FRUCTOKINASE"/>
    <property type="match status" value="1"/>
</dbReference>
<evidence type="ECO:0000256" key="3">
    <source>
        <dbReference type="ARBA" id="ARBA00029741"/>
    </source>
</evidence>
<keyword evidence="1" id="KW-0479">Metal-binding</keyword>
<dbReference type="PANTHER" id="PTHR42742">
    <property type="entry name" value="TRANSCRIPTIONAL REPRESSOR MPRA"/>
    <property type="match status" value="1"/>
</dbReference>
<accession>A0ABY6CM91</accession>
<evidence type="ECO:0000259" key="5">
    <source>
        <dbReference type="Pfam" id="PF20511"/>
    </source>
</evidence>
<evidence type="ECO:0000313" key="7">
    <source>
        <dbReference type="EMBL" id="UXP30608.1"/>
    </source>
</evidence>
<dbReference type="PIRSF" id="PIRSF036894">
    <property type="entry name" value="PMI_Firm_short"/>
    <property type="match status" value="1"/>
</dbReference>
<dbReference type="CDD" id="cd07010">
    <property type="entry name" value="cupin_PMI_type_I_N_bac"/>
    <property type="match status" value="1"/>
</dbReference>
<dbReference type="InterPro" id="IPR014628">
    <property type="entry name" value="Man6P_isomerase_Firm_short"/>
</dbReference>